<proteinExistence type="predicted"/>
<name>A0A1H3QM65_9BACT</name>
<evidence type="ECO:0000313" key="2">
    <source>
        <dbReference type="Proteomes" id="UP000199663"/>
    </source>
</evidence>
<protein>
    <submittedName>
        <fullName evidence="1">Uncharacterized protein</fullName>
    </submittedName>
</protein>
<dbReference type="Proteomes" id="UP000199663">
    <property type="component" value="Unassembled WGS sequence"/>
</dbReference>
<reference evidence="1 2" key="1">
    <citation type="submission" date="2016-10" db="EMBL/GenBank/DDBJ databases">
        <authorList>
            <person name="Varghese N."/>
            <person name="Submissions S."/>
        </authorList>
    </citation>
    <scope>NUCLEOTIDE SEQUENCE [LARGE SCALE GENOMIC DNA]</scope>
    <source>
        <strain evidence="1 2">DSM 17997</strain>
    </source>
</reference>
<keyword evidence="2" id="KW-1185">Reference proteome</keyword>
<organism evidence="1 2">
    <name type="scientific">Rhodonellum ikkaensis</name>
    <dbReference type="NCBI Taxonomy" id="336829"/>
    <lineage>
        <taxon>Bacteria</taxon>
        <taxon>Pseudomonadati</taxon>
        <taxon>Bacteroidota</taxon>
        <taxon>Cytophagia</taxon>
        <taxon>Cytophagales</taxon>
        <taxon>Cytophagaceae</taxon>
        <taxon>Rhodonellum</taxon>
    </lineage>
</organism>
<sequence>MVGNGYEIVRSMKKGLASCFLLLGLLACMDIQEIKDPCMVYLKDGTSFEIMEDIRRSKETGVFTYRDEDGKLWSLDIKNEQSEIDSVVCVNRVYKKKVE</sequence>
<dbReference type="EMBL" id="FNQC01000006">
    <property type="protein sequence ID" value="SDZ14694.1"/>
    <property type="molecule type" value="Genomic_DNA"/>
</dbReference>
<comment type="caution">
    <text evidence="1">The sequence shown here is derived from an EMBL/GenBank/DDBJ whole genome shotgun (WGS) entry which is preliminary data.</text>
</comment>
<evidence type="ECO:0000313" key="1">
    <source>
        <dbReference type="EMBL" id="SDZ14694.1"/>
    </source>
</evidence>
<gene>
    <name evidence="1" type="ORF">SAMN05444412_106200</name>
</gene>
<accession>A0A1H3QM65</accession>